<proteinExistence type="predicted"/>
<dbReference type="PANTHER" id="PTHR30115:SF11">
    <property type="entry name" value="NITROGEN REGULATORY PROTEIN P-II HOMOLOG"/>
    <property type="match status" value="1"/>
</dbReference>
<evidence type="ECO:0000313" key="1">
    <source>
        <dbReference type="EMBL" id="SKB63859.1"/>
    </source>
</evidence>
<dbReference type="Proteomes" id="UP000190852">
    <property type="component" value="Unassembled WGS sequence"/>
</dbReference>
<evidence type="ECO:0000313" key="2">
    <source>
        <dbReference type="Proteomes" id="UP000190852"/>
    </source>
</evidence>
<organism evidence="1 2">
    <name type="scientific">Parabacteroides chartae</name>
    <dbReference type="NCBI Taxonomy" id="1037355"/>
    <lineage>
        <taxon>Bacteria</taxon>
        <taxon>Pseudomonadati</taxon>
        <taxon>Bacteroidota</taxon>
        <taxon>Bacteroidia</taxon>
        <taxon>Bacteroidales</taxon>
        <taxon>Tannerellaceae</taxon>
        <taxon>Parabacteroides</taxon>
    </lineage>
</organism>
<dbReference type="Gene3D" id="3.30.70.120">
    <property type="match status" value="1"/>
</dbReference>
<gene>
    <name evidence="1" type="ORF">SAMN05660349_02122</name>
</gene>
<dbReference type="SMART" id="SM00938">
    <property type="entry name" value="P-II"/>
    <property type="match status" value="1"/>
</dbReference>
<dbReference type="GO" id="GO:0006808">
    <property type="term" value="P:regulation of nitrogen utilization"/>
    <property type="evidence" value="ECO:0007669"/>
    <property type="project" value="InterPro"/>
</dbReference>
<dbReference type="InterPro" id="IPR015867">
    <property type="entry name" value="N-reg_PII/ATP_PRibTrfase_C"/>
</dbReference>
<dbReference type="InterPro" id="IPR011322">
    <property type="entry name" value="N-reg_PII-like_a/b"/>
</dbReference>
<dbReference type="SUPFAM" id="SSF54913">
    <property type="entry name" value="GlnB-like"/>
    <property type="match status" value="1"/>
</dbReference>
<protein>
    <submittedName>
        <fullName evidence="1">Nitrogen regulatory protein P-II family</fullName>
    </submittedName>
</protein>
<reference evidence="2" key="1">
    <citation type="submission" date="2017-02" db="EMBL/GenBank/DDBJ databases">
        <authorList>
            <person name="Varghese N."/>
            <person name="Submissions S."/>
        </authorList>
    </citation>
    <scope>NUCLEOTIDE SEQUENCE [LARGE SCALE GENOMIC DNA]</scope>
    <source>
        <strain evidence="2">DSM 24967</strain>
    </source>
</reference>
<dbReference type="GO" id="GO:0030234">
    <property type="term" value="F:enzyme regulator activity"/>
    <property type="evidence" value="ECO:0007669"/>
    <property type="project" value="InterPro"/>
</dbReference>
<name>A0A1T5CWT0_9BACT</name>
<dbReference type="GO" id="GO:0005829">
    <property type="term" value="C:cytosol"/>
    <property type="evidence" value="ECO:0007669"/>
    <property type="project" value="TreeGrafter"/>
</dbReference>
<keyword evidence="2" id="KW-1185">Reference proteome</keyword>
<dbReference type="Pfam" id="PF00543">
    <property type="entry name" value="P-II"/>
    <property type="match status" value="1"/>
</dbReference>
<dbReference type="PROSITE" id="PS51343">
    <property type="entry name" value="PII_GLNB_DOM"/>
    <property type="match status" value="1"/>
</dbReference>
<sequence>MKEIKAFIKPFKVNDILRELLDAGFPNLTVSMAEGTGHLKSEDASLSMNFALTNSKVAKIEIVCNNNDVDRIITIISTYGKTGNSGDGIIYVSDVERAIRVRTGLPDDRWLLD</sequence>
<accession>A0A1T5CWT0</accession>
<dbReference type="RefSeq" id="WP_079683620.1">
    <property type="nucleotide sequence ID" value="NZ_FUYQ01000015.1"/>
</dbReference>
<dbReference type="EMBL" id="FUYQ01000015">
    <property type="protein sequence ID" value="SKB63859.1"/>
    <property type="molecule type" value="Genomic_DNA"/>
</dbReference>
<dbReference type="PRINTS" id="PR00340">
    <property type="entry name" value="PIIGLNB"/>
</dbReference>
<dbReference type="AlphaFoldDB" id="A0A1T5CWT0"/>
<dbReference type="InterPro" id="IPR002187">
    <property type="entry name" value="N-reg_PII"/>
</dbReference>
<dbReference type="GO" id="GO:0005524">
    <property type="term" value="F:ATP binding"/>
    <property type="evidence" value="ECO:0007669"/>
    <property type="project" value="TreeGrafter"/>
</dbReference>
<dbReference type="PANTHER" id="PTHR30115">
    <property type="entry name" value="NITROGEN REGULATORY PROTEIN P-II"/>
    <property type="match status" value="1"/>
</dbReference>